<name>A0A1E5G547_9FIRM</name>
<dbReference type="GO" id="GO:0016020">
    <property type="term" value="C:membrane"/>
    <property type="evidence" value="ECO:0007669"/>
    <property type="project" value="InterPro"/>
</dbReference>
<feature type="transmembrane region" description="Helical" evidence="8">
    <location>
        <begin position="140"/>
        <end position="158"/>
    </location>
</feature>
<dbReference type="RefSeq" id="WP_069641727.1">
    <property type="nucleotide sequence ID" value="NZ_MIJE01000001.1"/>
</dbReference>
<sequence length="213" mass="23681">MKLIAKSLGNHIAKKSTEPVSANVIAYAIEALLGEAIKIVAFLTIGWLLNCFIEMLLVVFTYIIVRITSGGPHCTSYMRCFAVGLLTFTPLALIATLATVKSLSVLVLISSIVTAYGIYRWVPGEWHERKLRKTKEHYQNATIITVSIIFVLTVSSLLTKDLSLLTLGMAMQLGLLWQFINISPFGYKLIALLDQFIFNITNFQRGGSMHEKP</sequence>
<evidence type="ECO:0008006" key="11">
    <source>
        <dbReference type="Google" id="ProtNLM"/>
    </source>
</evidence>
<evidence type="ECO:0000313" key="9">
    <source>
        <dbReference type="EMBL" id="OEF98235.1"/>
    </source>
</evidence>
<evidence type="ECO:0000256" key="4">
    <source>
        <dbReference type="ARBA" id="ARBA00022692"/>
    </source>
</evidence>
<keyword evidence="5" id="KW-0378">Hydrolase</keyword>
<dbReference type="AlphaFoldDB" id="A0A1E5G547"/>
<dbReference type="Pfam" id="PF04647">
    <property type="entry name" value="AgrB"/>
    <property type="match status" value="1"/>
</dbReference>
<evidence type="ECO:0000256" key="7">
    <source>
        <dbReference type="ARBA" id="ARBA00023136"/>
    </source>
</evidence>
<protein>
    <recommendedName>
        <fullName evidence="11">Accessory regulator AgrB</fullName>
    </recommendedName>
</protein>
<keyword evidence="10" id="KW-1185">Reference proteome</keyword>
<feature type="transmembrane region" description="Helical" evidence="8">
    <location>
        <begin position="77"/>
        <end position="97"/>
    </location>
</feature>
<evidence type="ECO:0000256" key="6">
    <source>
        <dbReference type="ARBA" id="ARBA00022989"/>
    </source>
</evidence>
<comment type="caution">
    <text evidence="9">The sequence shown here is derived from an EMBL/GenBank/DDBJ whole genome shotgun (WGS) entry which is preliminary data.</text>
</comment>
<evidence type="ECO:0000313" key="10">
    <source>
        <dbReference type="Proteomes" id="UP000094296"/>
    </source>
</evidence>
<accession>A0A1E5G547</accession>
<dbReference type="InterPro" id="IPR006741">
    <property type="entry name" value="AgrB"/>
</dbReference>
<keyword evidence="6 8" id="KW-1133">Transmembrane helix</keyword>
<evidence type="ECO:0000256" key="2">
    <source>
        <dbReference type="ARBA" id="ARBA00022654"/>
    </source>
</evidence>
<keyword evidence="3" id="KW-0645">Protease</keyword>
<feature type="transmembrane region" description="Helical" evidence="8">
    <location>
        <begin position="103"/>
        <end position="119"/>
    </location>
</feature>
<keyword evidence="4 8" id="KW-0812">Transmembrane</keyword>
<dbReference type="OrthoDB" id="2854767at2"/>
<keyword evidence="1" id="KW-1003">Cell membrane</keyword>
<feature type="transmembrane region" description="Helical" evidence="8">
    <location>
        <begin position="39"/>
        <end position="65"/>
    </location>
</feature>
<reference evidence="9 10" key="1">
    <citation type="submission" date="2016-09" db="EMBL/GenBank/DDBJ databases">
        <title>Draft genome sequence for the type strain of Desulfuribacillus alkaliarsenatis AHT28, an obligately anaerobic, sulfidogenic bacterium isolated from Russian soda lake sediments.</title>
        <authorList>
            <person name="Abin C.A."/>
            <person name="Hollibaugh J.T."/>
        </authorList>
    </citation>
    <scope>NUCLEOTIDE SEQUENCE [LARGE SCALE GENOMIC DNA]</scope>
    <source>
        <strain evidence="9 10">AHT28</strain>
    </source>
</reference>
<keyword evidence="2" id="KW-0673">Quorum sensing</keyword>
<dbReference type="GO" id="GO:0009372">
    <property type="term" value="P:quorum sensing"/>
    <property type="evidence" value="ECO:0007669"/>
    <property type="project" value="UniProtKB-KW"/>
</dbReference>
<evidence type="ECO:0000256" key="1">
    <source>
        <dbReference type="ARBA" id="ARBA00022475"/>
    </source>
</evidence>
<evidence type="ECO:0000256" key="8">
    <source>
        <dbReference type="SAM" id="Phobius"/>
    </source>
</evidence>
<dbReference type="STRING" id="766136.BHF68_00690"/>
<dbReference type="EMBL" id="MIJE01000001">
    <property type="protein sequence ID" value="OEF98235.1"/>
    <property type="molecule type" value="Genomic_DNA"/>
</dbReference>
<dbReference type="Proteomes" id="UP000094296">
    <property type="component" value="Unassembled WGS sequence"/>
</dbReference>
<evidence type="ECO:0000256" key="3">
    <source>
        <dbReference type="ARBA" id="ARBA00022670"/>
    </source>
</evidence>
<gene>
    <name evidence="9" type="ORF">BHF68_00690</name>
</gene>
<dbReference type="GO" id="GO:0006508">
    <property type="term" value="P:proteolysis"/>
    <property type="evidence" value="ECO:0007669"/>
    <property type="project" value="UniProtKB-KW"/>
</dbReference>
<keyword evidence="7 8" id="KW-0472">Membrane</keyword>
<proteinExistence type="predicted"/>
<dbReference type="GO" id="GO:0008233">
    <property type="term" value="F:peptidase activity"/>
    <property type="evidence" value="ECO:0007669"/>
    <property type="project" value="UniProtKB-KW"/>
</dbReference>
<evidence type="ECO:0000256" key="5">
    <source>
        <dbReference type="ARBA" id="ARBA00022801"/>
    </source>
</evidence>
<dbReference type="SMART" id="SM00793">
    <property type="entry name" value="AgrB"/>
    <property type="match status" value="1"/>
</dbReference>
<organism evidence="9 10">
    <name type="scientific">Desulfuribacillus alkaliarsenatis</name>
    <dbReference type="NCBI Taxonomy" id="766136"/>
    <lineage>
        <taxon>Bacteria</taxon>
        <taxon>Bacillati</taxon>
        <taxon>Bacillota</taxon>
        <taxon>Desulfuribacillia</taxon>
        <taxon>Desulfuribacillales</taxon>
        <taxon>Desulfuribacillaceae</taxon>
        <taxon>Desulfuribacillus</taxon>
    </lineage>
</organism>